<dbReference type="OrthoDB" id="1935216at2"/>
<dbReference type="EMBL" id="FNJM01000001">
    <property type="protein sequence ID" value="SDO75612.1"/>
    <property type="molecule type" value="Genomic_DNA"/>
</dbReference>
<sequence>MKTVLTQAELSERWGVTIKTITEWRGSGVIQTIRGIPKPMFSLEYIQNMEGVTIEKFSPLERKRMEMELEKLKHQNEELKKILGNVLSESSKIIGF</sequence>
<feature type="coiled-coil region" evidence="1">
    <location>
        <begin position="62"/>
        <end position="89"/>
    </location>
</feature>
<organism evidence="2 3">
    <name type="scientific">Clostridium gasigenes</name>
    <dbReference type="NCBI Taxonomy" id="94869"/>
    <lineage>
        <taxon>Bacteria</taxon>
        <taxon>Bacillati</taxon>
        <taxon>Bacillota</taxon>
        <taxon>Clostridia</taxon>
        <taxon>Eubacteriales</taxon>
        <taxon>Clostridiaceae</taxon>
        <taxon>Clostridium</taxon>
    </lineage>
</organism>
<reference evidence="2 3" key="1">
    <citation type="submission" date="2016-10" db="EMBL/GenBank/DDBJ databases">
        <authorList>
            <person name="de Groot N.N."/>
        </authorList>
    </citation>
    <scope>NUCLEOTIDE SEQUENCE [LARGE SCALE GENOMIC DNA]</scope>
    <source>
        <strain evidence="2 3">DSM 12272</strain>
    </source>
</reference>
<dbReference type="AlphaFoldDB" id="A0A1H0M540"/>
<keyword evidence="1" id="KW-0175">Coiled coil</keyword>
<evidence type="ECO:0000256" key="1">
    <source>
        <dbReference type="SAM" id="Coils"/>
    </source>
</evidence>
<name>A0A1H0M540_9CLOT</name>
<accession>A0A1H0M540</accession>
<dbReference type="RefSeq" id="WP_089965151.1">
    <property type="nucleotide sequence ID" value="NZ_FNJM01000001.1"/>
</dbReference>
<dbReference type="Proteomes" id="UP000198597">
    <property type="component" value="Unassembled WGS sequence"/>
</dbReference>
<keyword evidence="3" id="KW-1185">Reference proteome</keyword>
<proteinExistence type="predicted"/>
<dbReference type="STRING" id="94869.SAMN04488529_101327"/>
<gene>
    <name evidence="2" type="ORF">SAMN04488529_101327</name>
</gene>
<evidence type="ECO:0000313" key="2">
    <source>
        <dbReference type="EMBL" id="SDO75612.1"/>
    </source>
</evidence>
<protein>
    <submittedName>
        <fullName evidence="2">Uncharacterized protein</fullName>
    </submittedName>
</protein>
<evidence type="ECO:0000313" key="3">
    <source>
        <dbReference type="Proteomes" id="UP000198597"/>
    </source>
</evidence>